<reference evidence="1 2" key="1">
    <citation type="journal article" date="2021" name="Hortic Res">
        <title>High-quality reference genome and annotation aids understanding of berry development for evergreen blueberry (Vaccinium darrowii).</title>
        <authorList>
            <person name="Yu J."/>
            <person name="Hulse-Kemp A.M."/>
            <person name="Babiker E."/>
            <person name="Staton M."/>
        </authorList>
    </citation>
    <scope>NUCLEOTIDE SEQUENCE [LARGE SCALE GENOMIC DNA]</scope>
    <source>
        <strain evidence="2">cv. NJ 8807/NJ 8810</strain>
        <tissue evidence="1">Young leaf</tissue>
    </source>
</reference>
<protein>
    <submittedName>
        <fullName evidence="1">Uncharacterized protein</fullName>
    </submittedName>
</protein>
<dbReference type="Proteomes" id="UP000828048">
    <property type="component" value="Chromosome 9"/>
</dbReference>
<organism evidence="1 2">
    <name type="scientific">Vaccinium darrowii</name>
    <dbReference type="NCBI Taxonomy" id="229202"/>
    <lineage>
        <taxon>Eukaryota</taxon>
        <taxon>Viridiplantae</taxon>
        <taxon>Streptophyta</taxon>
        <taxon>Embryophyta</taxon>
        <taxon>Tracheophyta</taxon>
        <taxon>Spermatophyta</taxon>
        <taxon>Magnoliopsida</taxon>
        <taxon>eudicotyledons</taxon>
        <taxon>Gunneridae</taxon>
        <taxon>Pentapetalae</taxon>
        <taxon>asterids</taxon>
        <taxon>Ericales</taxon>
        <taxon>Ericaceae</taxon>
        <taxon>Vaccinioideae</taxon>
        <taxon>Vaccinieae</taxon>
        <taxon>Vaccinium</taxon>
    </lineage>
</organism>
<name>A0ACB7ZHE9_9ERIC</name>
<keyword evidence="2" id="KW-1185">Reference proteome</keyword>
<gene>
    <name evidence="1" type="ORF">Vadar_005650</name>
</gene>
<dbReference type="EMBL" id="CM037159">
    <property type="protein sequence ID" value="KAH7865363.1"/>
    <property type="molecule type" value="Genomic_DNA"/>
</dbReference>
<evidence type="ECO:0000313" key="2">
    <source>
        <dbReference type="Proteomes" id="UP000828048"/>
    </source>
</evidence>
<proteinExistence type="predicted"/>
<sequence>MNNQINIGKPIAAGQANRAPTNSNTTHCFKCSEPGHRMVDCRKSERYRKGLFMDAEENNNEQPIEEQEARYDDDEIEEEFVQGNQGSLLVVRKACFTLRRAGGDDWLRNIIFQSTCTIFGKVYSVSYPNSGFNGIRDLFSGIEEEMTVSLGLQTPWVFHSCRQNSWCGTLVLIDGHQRSRRPREYKLDVMGIGGGGQRCRTVGQSGLDNGSSNGDDDEEN</sequence>
<accession>A0ACB7ZHE9</accession>
<comment type="caution">
    <text evidence="1">The sequence shown here is derived from an EMBL/GenBank/DDBJ whole genome shotgun (WGS) entry which is preliminary data.</text>
</comment>
<evidence type="ECO:0000313" key="1">
    <source>
        <dbReference type="EMBL" id="KAH7865363.1"/>
    </source>
</evidence>